<dbReference type="Pfam" id="PF00582">
    <property type="entry name" value="Usp"/>
    <property type="match status" value="1"/>
</dbReference>
<evidence type="ECO:0000259" key="1">
    <source>
        <dbReference type="Pfam" id="PF00582"/>
    </source>
</evidence>
<proteinExistence type="predicted"/>
<dbReference type="SUPFAM" id="SSF52402">
    <property type="entry name" value="Adenine nucleotide alpha hydrolases-like"/>
    <property type="match status" value="1"/>
</dbReference>
<evidence type="ECO:0000313" key="2">
    <source>
        <dbReference type="EMBL" id="APG62676.1"/>
    </source>
</evidence>
<dbReference type="CDD" id="cd00293">
    <property type="entry name" value="USP-like"/>
    <property type="match status" value="1"/>
</dbReference>
<dbReference type="InterPro" id="IPR006016">
    <property type="entry name" value="UspA"/>
</dbReference>
<gene>
    <name evidence="2" type="ORF">LPB140_07600</name>
</gene>
<evidence type="ECO:0000313" key="3">
    <source>
        <dbReference type="Proteomes" id="UP000242561"/>
    </source>
</evidence>
<dbReference type="STRING" id="1913578.LPB140_07600"/>
<feature type="domain" description="UspA" evidence="1">
    <location>
        <begin position="5"/>
        <end position="138"/>
    </location>
</feature>
<dbReference type="Gene3D" id="3.40.50.12370">
    <property type="match status" value="1"/>
</dbReference>
<accession>A0A1L3JC20</accession>
<sequence>MRVYLVVIDDTEEAKLALRFSARRAAKTGGAVHILTLVEPTAHIPWGGVQATLEDEAQIRAEELVANAAGELFDEMGVRPRITVRAGNGVKIVRDLIKENADISALVLGTAASGNPGPLVSHFAGTNAGTLPCPIILIPGSLGRDDIDRIS</sequence>
<dbReference type="OrthoDB" id="9813682at2"/>
<keyword evidence="3" id="KW-1185">Reference proteome</keyword>
<dbReference type="Proteomes" id="UP000242561">
    <property type="component" value="Chromosome"/>
</dbReference>
<organism evidence="2 3">
    <name type="scientific">Sphingorhabdus lutea</name>
    <dbReference type="NCBI Taxonomy" id="1913578"/>
    <lineage>
        <taxon>Bacteria</taxon>
        <taxon>Pseudomonadati</taxon>
        <taxon>Pseudomonadota</taxon>
        <taxon>Alphaproteobacteria</taxon>
        <taxon>Sphingomonadales</taxon>
        <taxon>Sphingomonadaceae</taxon>
        <taxon>Sphingorhabdus</taxon>
    </lineage>
</organism>
<dbReference type="RefSeq" id="WP_072559325.1">
    <property type="nucleotide sequence ID" value="NZ_CP018154.1"/>
</dbReference>
<dbReference type="AlphaFoldDB" id="A0A1L3JC20"/>
<name>A0A1L3JC20_9SPHN</name>
<dbReference type="EMBL" id="CP018154">
    <property type="protein sequence ID" value="APG62676.1"/>
    <property type="molecule type" value="Genomic_DNA"/>
</dbReference>
<dbReference type="KEGG" id="sphl:LPB140_07600"/>
<reference evidence="2 3" key="1">
    <citation type="submission" date="2016-11" db="EMBL/GenBank/DDBJ databases">
        <title>Sphingorhabdus sp. LPB0140, isolated from marine environment.</title>
        <authorList>
            <person name="Kim E."/>
            <person name="Yi H."/>
        </authorList>
    </citation>
    <scope>NUCLEOTIDE SEQUENCE [LARGE SCALE GENOMIC DNA]</scope>
    <source>
        <strain evidence="2 3">LPB0140</strain>
    </source>
</reference>
<protein>
    <submittedName>
        <fullName evidence="2">Universal stress protein</fullName>
    </submittedName>
</protein>